<feature type="domain" description="VOC" evidence="2">
    <location>
        <begin position="419"/>
        <end position="569"/>
    </location>
</feature>
<evidence type="ECO:0000313" key="3">
    <source>
        <dbReference type="EMBL" id="GGF39925.1"/>
    </source>
</evidence>
<dbReference type="GO" id="GO:0046565">
    <property type="term" value="F:3-dehydroshikimate dehydratase activity"/>
    <property type="evidence" value="ECO:0007669"/>
    <property type="project" value="UniProtKB-UniRule"/>
</dbReference>
<feature type="binding site" evidence="1">
    <location>
        <position position="168"/>
    </location>
    <ligand>
        <name>a divalent metal cation</name>
        <dbReference type="ChEBI" id="CHEBI:60240"/>
        <note>catalytic</note>
    </ligand>
</feature>
<dbReference type="InterPro" id="IPR013022">
    <property type="entry name" value="Xyl_isomerase-like_TIM-brl"/>
</dbReference>
<dbReference type="GO" id="GO:0046872">
    <property type="term" value="F:metal ion binding"/>
    <property type="evidence" value="ECO:0007669"/>
    <property type="project" value="UniProtKB-UniRule"/>
</dbReference>
<dbReference type="InterPro" id="IPR029068">
    <property type="entry name" value="Glyas_Bleomycin-R_OHBP_Dase"/>
</dbReference>
<name>A0A917BFM3_9ACTN</name>
<comment type="caution">
    <text evidence="3">The sequence shown here is derived from an EMBL/GenBank/DDBJ whole genome shotgun (WGS) entry which is preliminary data.</text>
</comment>
<dbReference type="HAMAP" id="MF_02238">
    <property type="entry name" value="DSD"/>
    <property type="match status" value="1"/>
</dbReference>
<evidence type="ECO:0000313" key="4">
    <source>
        <dbReference type="Proteomes" id="UP000649179"/>
    </source>
</evidence>
<evidence type="ECO:0000256" key="1">
    <source>
        <dbReference type="HAMAP-Rule" id="MF_02238"/>
    </source>
</evidence>
<gene>
    <name evidence="3" type="ORF">GCM10011519_12000</name>
</gene>
<proteinExistence type="inferred from homology"/>
<comment type="catalytic activity">
    <reaction evidence="1">
        <text>3-dehydroshikimate = 3,4-dihydroxybenzoate + H2O</text>
        <dbReference type="Rhea" id="RHEA:24848"/>
        <dbReference type="ChEBI" id="CHEBI:15377"/>
        <dbReference type="ChEBI" id="CHEBI:16630"/>
        <dbReference type="ChEBI" id="CHEBI:36241"/>
        <dbReference type="EC" id="4.2.1.118"/>
    </reaction>
</comment>
<feature type="binding site" evidence="1">
    <location>
        <position position="137"/>
    </location>
    <ligand>
        <name>a divalent metal cation</name>
        <dbReference type="ChEBI" id="CHEBI:60240"/>
        <note>catalytic</note>
    </ligand>
</feature>
<dbReference type="PANTHER" id="PTHR12110">
    <property type="entry name" value="HYDROXYPYRUVATE ISOMERASE"/>
    <property type="match status" value="1"/>
</dbReference>
<keyword evidence="1" id="KW-0456">Lyase</keyword>
<dbReference type="EC" id="4.2.1.118" evidence="1"/>
<dbReference type="Pfam" id="PF14696">
    <property type="entry name" value="Glyoxalase_5"/>
    <property type="match status" value="1"/>
</dbReference>
<dbReference type="SUPFAM" id="SSF51658">
    <property type="entry name" value="Xylose isomerase-like"/>
    <property type="match status" value="1"/>
</dbReference>
<dbReference type="InterPro" id="IPR050312">
    <property type="entry name" value="IolE/XylAMocC-like"/>
</dbReference>
<keyword evidence="3" id="KW-0560">Oxidoreductase</keyword>
<dbReference type="EMBL" id="BMKQ01000001">
    <property type="protein sequence ID" value="GGF39925.1"/>
    <property type="molecule type" value="Genomic_DNA"/>
</dbReference>
<dbReference type="SUPFAM" id="SSF54593">
    <property type="entry name" value="Glyoxalase/Bleomycin resistance protein/Dihydroxybiphenyl dioxygenase"/>
    <property type="match status" value="1"/>
</dbReference>
<dbReference type="GO" id="GO:0046279">
    <property type="term" value="P:3,4-dihydroxybenzoate biosynthetic process"/>
    <property type="evidence" value="ECO:0007669"/>
    <property type="project" value="UniProtKB-UniRule"/>
</dbReference>
<feature type="binding site" evidence="1">
    <location>
        <position position="489"/>
    </location>
    <ligand>
        <name>Mg(2+)</name>
        <dbReference type="ChEBI" id="CHEBI:18420"/>
    </ligand>
</feature>
<comment type="function">
    <text evidence="1">Catalyzes the conversion of 3-dehydroshikimate to protocatechuate (3,4-dihydroxybenzoate), a common intermediate of quinate and shikimate degradation pathways.</text>
</comment>
<sequence>MRRSVATVCLSGGLVEKMHACAEAGFDGIEVFEPDLVACDHSPEEIRALADRLGLSLDLYQPFRDFEGVDEATLADNLRRAEAKLALMQRLGIDTLLLCSNVASATVPAEDYEEVAAGQLRQLGDLASSYGVRVAYEALAWGAYVDDYRTAWRIVQRADHPAIGICLDSFHILSRGHDPAGIEDIPGERIFFLQLADAPALSMDVLSWSRHHRLFPGEGSFDLAGFLGHVLAAGYDGPLSLEVFNDTFRRTDVRRTATHALRSLVWLEDTVSPRLTPGVPPRGIDFVEVKAEDTTDVEVALGQLGFTFRGRHRTKAVRLWTSGSARVVLNEQQAREEVPHLAAIGVQVDVPEAALARAAELLAPAVHRRTYAAEVPLGAVAAPDGTEVFACPVVEDDAAWVAEFEGGGPDERTAGAVTRVDHVNLAQPWSDFDEAVLFYSAVLGLRADSGTQVAGPHGLVRSQVMRTPDGCVRLPLNLAPDPSAMTAQHVAFACDDVVAVARRALAAGMRFLPVPANYYDDLAARYGLDESRLEELRSLNLLYERDGEAEFVHFYTRTLGEVFLEVVQRIGGYDGYGAGNAPVRLAAQGRA</sequence>
<feature type="binding site" evidence="1">
    <location>
        <position position="422"/>
    </location>
    <ligand>
        <name>Mg(2+)</name>
        <dbReference type="ChEBI" id="CHEBI:18420"/>
    </ligand>
</feature>
<dbReference type="InterPro" id="IPR036237">
    <property type="entry name" value="Xyl_isomerase-like_sf"/>
</dbReference>
<dbReference type="Proteomes" id="UP000649179">
    <property type="component" value="Unassembled WGS sequence"/>
</dbReference>
<reference evidence="3" key="2">
    <citation type="submission" date="2020-09" db="EMBL/GenBank/DDBJ databases">
        <authorList>
            <person name="Sun Q."/>
            <person name="Zhou Y."/>
        </authorList>
    </citation>
    <scope>NUCLEOTIDE SEQUENCE</scope>
    <source>
        <strain evidence="3">CGMCC 1.16067</strain>
    </source>
</reference>
<comment type="cofactor">
    <cofactor evidence="1">
        <name>a divalent metal cation</name>
        <dbReference type="ChEBI" id="CHEBI:60240"/>
    </cofactor>
</comment>
<dbReference type="InterPro" id="IPR004360">
    <property type="entry name" value="Glyas_Fos-R_dOase_dom"/>
</dbReference>
<dbReference type="Gene3D" id="3.10.180.10">
    <property type="entry name" value="2,3-Dihydroxybiphenyl 1,2-Dioxygenase, domain 1"/>
    <property type="match status" value="2"/>
</dbReference>
<keyword evidence="1" id="KW-0479">Metal-binding</keyword>
<reference evidence="3" key="1">
    <citation type="journal article" date="2014" name="Int. J. Syst. Evol. Microbiol.">
        <title>Complete genome sequence of Corynebacterium casei LMG S-19264T (=DSM 44701T), isolated from a smear-ripened cheese.</title>
        <authorList>
            <consortium name="US DOE Joint Genome Institute (JGI-PGF)"/>
            <person name="Walter F."/>
            <person name="Albersmeier A."/>
            <person name="Kalinowski J."/>
            <person name="Ruckert C."/>
        </authorList>
    </citation>
    <scope>NUCLEOTIDE SEQUENCE</scope>
    <source>
        <strain evidence="3">CGMCC 1.16067</strain>
    </source>
</reference>
<accession>A0A917BFM3</accession>
<dbReference type="Pfam" id="PF01261">
    <property type="entry name" value="AP_endonuc_2"/>
    <property type="match status" value="1"/>
</dbReference>
<feature type="binding site" evidence="1">
    <location>
        <position position="194"/>
    </location>
    <ligand>
        <name>a divalent metal cation</name>
        <dbReference type="ChEBI" id="CHEBI:60240"/>
        <note>catalytic</note>
    </ligand>
</feature>
<comment type="similarity">
    <text evidence="1">Belongs to the bacterial two-domain DSD family.</text>
</comment>
<protein>
    <recommendedName>
        <fullName evidence="1">3-dehydroshikimate dehydratase</fullName>
        <shortName evidence="1">DSD</shortName>
        <ecNumber evidence="1">4.2.1.118</ecNumber>
    </recommendedName>
</protein>
<dbReference type="RefSeq" id="WP_188778965.1">
    <property type="nucleotide sequence ID" value="NZ_BMKQ01000001.1"/>
</dbReference>
<feature type="binding site" evidence="1">
    <location>
        <position position="242"/>
    </location>
    <ligand>
        <name>a divalent metal cation</name>
        <dbReference type="ChEBI" id="CHEBI:60240"/>
        <note>catalytic</note>
    </ligand>
</feature>
<dbReference type="InterPro" id="IPR043700">
    <property type="entry name" value="DSD"/>
</dbReference>
<dbReference type="PROSITE" id="PS51819">
    <property type="entry name" value="VOC"/>
    <property type="match status" value="1"/>
</dbReference>
<dbReference type="Gene3D" id="3.20.20.150">
    <property type="entry name" value="Divalent-metal-dependent TIM barrel enzymes"/>
    <property type="match status" value="1"/>
</dbReference>
<organism evidence="3 4">
    <name type="scientific">Marmoricola endophyticus</name>
    <dbReference type="NCBI Taxonomy" id="2040280"/>
    <lineage>
        <taxon>Bacteria</taxon>
        <taxon>Bacillati</taxon>
        <taxon>Actinomycetota</taxon>
        <taxon>Actinomycetes</taxon>
        <taxon>Propionibacteriales</taxon>
        <taxon>Nocardioidaceae</taxon>
        <taxon>Marmoricola</taxon>
    </lineage>
</organism>
<keyword evidence="3" id="KW-0223">Dioxygenase</keyword>
<dbReference type="Pfam" id="PF00903">
    <property type="entry name" value="Glyoxalase"/>
    <property type="match status" value="1"/>
</dbReference>
<keyword evidence="4" id="KW-1185">Reference proteome</keyword>
<dbReference type="InterPro" id="IPR037523">
    <property type="entry name" value="VOC_core"/>
</dbReference>
<dbReference type="GO" id="GO:0051213">
    <property type="term" value="F:dioxygenase activity"/>
    <property type="evidence" value="ECO:0007669"/>
    <property type="project" value="UniProtKB-KW"/>
</dbReference>
<dbReference type="PANTHER" id="PTHR12110:SF21">
    <property type="entry name" value="XYLOSE ISOMERASE-LIKE TIM BARREL DOMAIN-CONTAINING PROTEIN"/>
    <property type="match status" value="1"/>
</dbReference>
<comment type="pathway">
    <text evidence="1">Aromatic compound metabolism; 3,4-dihydroxybenzoate biosynthesis.</text>
</comment>
<evidence type="ECO:0000259" key="2">
    <source>
        <dbReference type="PROSITE" id="PS51819"/>
    </source>
</evidence>
<feature type="binding site" evidence="1">
    <location>
        <position position="565"/>
    </location>
    <ligand>
        <name>Mg(2+)</name>
        <dbReference type="ChEBI" id="CHEBI:18420"/>
    </ligand>
</feature>
<dbReference type="AlphaFoldDB" id="A0A917BFM3"/>